<proteinExistence type="predicted"/>
<dbReference type="EMBL" id="HF548312">
    <property type="protein sequence ID" value="CCO21616.1"/>
    <property type="molecule type" value="Genomic_DNA"/>
</dbReference>
<reference evidence="2" key="2">
    <citation type="journal article" date="2013" name="Biotechnol. Biofuels">
        <title>Mining for hemicellulases in the fungus-growing termite Pseudacanthotermes militaris using functional metagenomics.</title>
        <authorList>
            <person name="Bastien G."/>
            <person name="Arnal G."/>
            <person name="Bozonnet S."/>
            <person name="Laguerre S."/>
            <person name="Ferreira F."/>
            <person name="Faure R."/>
            <person name="Henrissat B."/>
            <person name="Lefevre F."/>
            <person name="Robe P."/>
            <person name="Bouchez O."/>
            <person name="Noirot C."/>
            <person name="Dumon C."/>
            <person name="O'Donohue M."/>
        </authorList>
    </citation>
    <scope>NUCLEOTIDE SEQUENCE</scope>
</reference>
<dbReference type="AlphaFoldDB" id="S0DGL8"/>
<dbReference type="EMBL" id="HF548283">
    <property type="protein sequence ID" value="CCO21068.1"/>
    <property type="molecule type" value="Genomic_DNA"/>
</dbReference>
<accession>S0DGL8</accession>
<reference evidence="2" key="1">
    <citation type="submission" date="2012-10" db="EMBL/GenBank/DDBJ databases">
        <authorList>
            <person name="Sandrine L."/>
        </authorList>
    </citation>
    <scope>NUCLEOTIDE SEQUENCE</scope>
</reference>
<evidence type="ECO:0008006" key="3">
    <source>
        <dbReference type="Google" id="ProtNLM"/>
    </source>
</evidence>
<gene>
    <name evidence="1" type="ORF">BN138_256</name>
    <name evidence="2" type="ORF">BN138_804</name>
</gene>
<evidence type="ECO:0000313" key="1">
    <source>
        <dbReference type="EMBL" id="CCO21068.1"/>
    </source>
</evidence>
<protein>
    <recommendedName>
        <fullName evidence="3">PIN domain-containing protein</fullName>
    </recommendedName>
</protein>
<name>S0DGL8_9ZZZZ</name>
<evidence type="ECO:0000313" key="2">
    <source>
        <dbReference type="EMBL" id="CCO21616.1"/>
    </source>
</evidence>
<sequence length="71" mass="7917">MDKVLLVNAACCRHALNGTEPDFEDGIVRAVVEISRVDYLVSRDQRAFTGSLIPHISPVDALHELRRFPAD</sequence>
<organism evidence="2">
    <name type="scientific">termite gut metagenome</name>
    <dbReference type="NCBI Taxonomy" id="433724"/>
    <lineage>
        <taxon>unclassified sequences</taxon>
        <taxon>metagenomes</taxon>
        <taxon>organismal metagenomes</taxon>
    </lineage>
</organism>